<dbReference type="Gramene" id="rna-gnl|WGS:JABURB|Cocit.L2208.1">
    <property type="protein sequence ID" value="cds-KAF7848193.1"/>
    <property type="gene ID" value="gene-BT93_L2208"/>
</dbReference>
<accession>A0A8T0CKU0</accession>
<keyword evidence="2" id="KW-1185">Reference proteome</keyword>
<sequence length="64" mass="7621">MSYGVLEVQTHPYYGGRFLAGHLFSIWRPLRLVLPSDQKFDRRMSTDCDMYSAYVFWMADLMHL</sequence>
<evidence type="ECO:0000313" key="1">
    <source>
        <dbReference type="EMBL" id="KAF7848193.1"/>
    </source>
</evidence>
<dbReference type="OrthoDB" id="1936883at2759"/>
<evidence type="ECO:0000313" key="2">
    <source>
        <dbReference type="Proteomes" id="UP000806378"/>
    </source>
</evidence>
<proteinExistence type="predicted"/>
<dbReference type="AlphaFoldDB" id="A0A8T0CKU0"/>
<dbReference type="EMBL" id="MU090241">
    <property type="protein sequence ID" value="KAF7848193.1"/>
    <property type="molecule type" value="Genomic_DNA"/>
</dbReference>
<reference evidence="1" key="1">
    <citation type="submission" date="2020-05" db="EMBL/GenBank/DDBJ databases">
        <title>WGS assembly of Corymbia citriodora subspecies variegata.</title>
        <authorList>
            <person name="Barry K."/>
            <person name="Hundley H."/>
            <person name="Shu S."/>
            <person name="Jenkins J."/>
            <person name="Grimwood J."/>
            <person name="Baten A."/>
        </authorList>
    </citation>
    <scope>NUCLEOTIDE SEQUENCE</scope>
    <source>
        <strain evidence="1">CV2-018</strain>
    </source>
</reference>
<comment type="caution">
    <text evidence="1">The sequence shown here is derived from an EMBL/GenBank/DDBJ whole genome shotgun (WGS) entry which is preliminary data.</text>
</comment>
<organism evidence="1 2">
    <name type="scientific">Corymbia citriodora subsp. variegata</name>
    <dbReference type="NCBI Taxonomy" id="360336"/>
    <lineage>
        <taxon>Eukaryota</taxon>
        <taxon>Viridiplantae</taxon>
        <taxon>Streptophyta</taxon>
        <taxon>Embryophyta</taxon>
        <taxon>Tracheophyta</taxon>
        <taxon>Spermatophyta</taxon>
        <taxon>Magnoliopsida</taxon>
        <taxon>eudicotyledons</taxon>
        <taxon>Gunneridae</taxon>
        <taxon>Pentapetalae</taxon>
        <taxon>rosids</taxon>
        <taxon>malvids</taxon>
        <taxon>Myrtales</taxon>
        <taxon>Myrtaceae</taxon>
        <taxon>Myrtoideae</taxon>
        <taxon>Eucalypteae</taxon>
        <taxon>Corymbia</taxon>
    </lineage>
</organism>
<gene>
    <name evidence="1" type="ORF">BT93_L2208</name>
</gene>
<dbReference type="Proteomes" id="UP000806378">
    <property type="component" value="Unassembled WGS sequence"/>
</dbReference>
<protein>
    <submittedName>
        <fullName evidence="1">Uncharacterized protein</fullName>
    </submittedName>
</protein>
<name>A0A8T0CKU0_CORYI</name>